<dbReference type="AlphaFoldDB" id="A0A974SC90"/>
<protein>
    <submittedName>
        <fullName evidence="1">Uncharacterized protein</fullName>
    </submittedName>
</protein>
<organism evidence="1 2">
    <name type="scientific">Paenibacillus sonchi</name>
    <dbReference type="NCBI Taxonomy" id="373687"/>
    <lineage>
        <taxon>Bacteria</taxon>
        <taxon>Bacillati</taxon>
        <taxon>Bacillota</taxon>
        <taxon>Bacilli</taxon>
        <taxon>Bacillales</taxon>
        <taxon>Paenibacillaceae</taxon>
        <taxon>Paenibacillus</taxon>
        <taxon>Paenibacillus sonchi group</taxon>
    </lineage>
</organism>
<dbReference type="EMBL" id="CP068595">
    <property type="protein sequence ID" value="QQZ58960.1"/>
    <property type="molecule type" value="Genomic_DNA"/>
</dbReference>
<dbReference type="KEGG" id="pson:JI735_19730"/>
<sequence>MNSILKDVAAVKADHENVIGHLTWHSLSEMLITPNELKDKLILSGLGEGWMPNEIRLPDAFRRATSDKFKREVAPGVYENYMYREVVSTHEFVQRNLVCETKDTKGRRLNYHSDAGSVVLDRKTGQVDTGYVTATAEQLVRSAAQRFDIYRQHYGATTLRTMISNILKSMSPTPVRPSGGIYFVPKQFESKLISLVQLVTSFEKGEAEKIPLIDTRDMKNMITRKLHEHLQDTLRACESGIGDQMKKNELKPILLDAKRVVADFKQYESIITGDLKEMERCVSMIREKVGTALRNMES</sequence>
<dbReference type="Proteomes" id="UP000595841">
    <property type="component" value="Chromosome"/>
</dbReference>
<keyword evidence="2" id="KW-1185">Reference proteome</keyword>
<evidence type="ECO:0000313" key="1">
    <source>
        <dbReference type="EMBL" id="QQZ58960.1"/>
    </source>
</evidence>
<dbReference type="Pfam" id="PF20529">
    <property type="entry name" value="DUF6744"/>
    <property type="match status" value="1"/>
</dbReference>
<accession>A0A974SC90</accession>
<name>A0A974SC90_9BACL</name>
<dbReference type="InterPro" id="IPR046632">
    <property type="entry name" value="DUF6744"/>
</dbReference>
<gene>
    <name evidence="1" type="ORF">JI735_19730</name>
</gene>
<reference evidence="1 2" key="1">
    <citation type="submission" date="2021-01" db="EMBL/GenBank/DDBJ databases">
        <title>Whole genome sequence of Paenibacillus sonchi LMG 24727 for comparative genomics.</title>
        <authorList>
            <person name="Lee G."/>
            <person name="Kim M.-J."/>
            <person name="Lim K."/>
            <person name="Shin J.-H."/>
        </authorList>
    </citation>
    <scope>NUCLEOTIDE SEQUENCE [LARGE SCALE GENOMIC DNA]</scope>
    <source>
        <strain evidence="1 2">LMG 24727</strain>
    </source>
</reference>
<proteinExistence type="predicted"/>
<dbReference type="RefSeq" id="WP_039833829.1">
    <property type="nucleotide sequence ID" value="NZ_CP068595.1"/>
</dbReference>
<evidence type="ECO:0000313" key="2">
    <source>
        <dbReference type="Proteomes" id="UP000595841"/>
    </source>
</evidence>